<dbReference type="Pfam" id="PF00288">
    <property type="entry name" value="GHMP_kinases_N"/>
    <property type="match status" value="1"/>
</dbReference>
<dbReference type="InterPro" id="IPR013750">
    <property type="entry name" value="GHMP_kinase_C_dom"/>
</dbReference>
<dbReference type="HAMAP" id="MF_00061">
    <property type="entry name" value="IspE"/>
    <property type="match status" value="1"/>
</dbReference>
<evidence type="ECO:0000313" key="13">
    <source>
        <dbReference type="EMBL" id="MBM2413903.1"/>
    </source>
</evidence>
<keyword evidence="6 10" id="KW-0418">Kinase</keyword>
<dbReference type="EC" id="2.7.1.148" evidence="2 10"/>
<gene>
    <name evidence="10" type="primary">ispE</name>
    <name evidence="13" type="ORF">JQX41_16415</name>
    <name evidence="14" type="ORF">JQX48_16245</name>
</gene>
<evidence type="ECO:0000313" key="15">
    <source>
        <dbReference type="Proteomes" id="UP000755667"/>
    </source>
</evidence>
<dbReference type="GO" id="GO:0005524">
    <property type="term" value="F:ATP binding"/>
    <property type="evidence" value="ECO:0007669"/>
    <property type="project" value="UniProtKB-UniRule"/>
</dbReference>
<evidence type="ECO:0000256" key="3">
    <source>
        <dbReference type="ARBA" id="ARBA00017473"/>
    </source>
</evidence>
<evidence type="ECO:0000256" key="9">
    <source>
        <dbReference type="ARBA" id="ARBA00032554"/>
    </source>
</evidence>
<dbReference type="Proteomes" id="UP000809440">
    <property type="component" value="Unassembled WGS sequence"/>
</dbReference>
<evidence type="ECO:0000256" key="6">
    <source>
        <dbReference type="ARBA" id="ARBA00022777"/>
    </source>
</evidence>
<dbReference type="Proteomes" id="UP000755667">
    <property type="component" value="Unassembled WGS sequence"/>
</dbReference>
<dbReference type="InterPro" id="IPR004424">
    <property type="entry name" value="IspE"/>
</dbReference>
<dbReference type="AlphaFoldDB" id="A0A9Q2P635"/>
<proteinExistence type="inferred from homology"/>
<keyword evidence="4 10" id="KW-0808">Transferase</keyword>
<dbReference type="InterPro" id="IPR014721">
    <property type="entry name" value="Ribsml_uS5_D2-typ_fold_subgr"/>
</dbReference>
<dbReference type="GO" id="GO:0016114">
    <property type="term" value="P:terpenoid biosynthetic process"/>
    <property type="evidence" value="ECO:0007669"/>
    <property type="project" value="InterPro"/>
</dbReference>
<comment type="caution">
    <text evidence="13">The sequence shown here is derived from an EMBL/GenBank/DDBJ whole genome shotgun (WGS) entry which is preliminary data.</text>
</comment>
<dbReference type="SUPFAM" id="SSF55060">
    <property type="entry name" value="GHMP Kinase, C-terminal domain"/>
    <property type="match status" value="1"/>
</dbReference>
<feature type="domain" description="GHMP kinase N-terminal" evidence="11">
    <location>
        <begin position="68"/>
        <end position="147"/>
    </location>
</feature>
<dbReference type="InterPro" id="IPR006204">
    <property type="entry name" value="GHMP_kinase_N_dom"/>
</dbReference>
<feature type="domain" description="GHMP kinase C-terminal" evidence="12">
    <location>
        <begin position="213"/>
        <end position="272"/>
    </location>
</feature>
<dbReference type="PANTHER" id="PTHR43527">
    <property type="entry name" value="4-DIPHOSPHOCYTIDYL-2-C-METHYL-D-ERYTHRITOL KINASE, CHLOROPLASTIC"/>
    <property type="match status" value="1"/>
</dbReference>
<evidence type="ECO:0000256" key="2">
    <source>
        <dbReference type="ARBA" id="ARBA00012052"/>
    </source>
</evidence>
<dbReference type="PIRSF" id="PIRSF010376">
    <property type="entry name" value="IspE"/>
    <property type="match status" value="1"/>
</dbReference>
<dbReference type="InterPro" id="IPR036554">
    <property type="entry name" value="GHMP_kinase_C_sf"/>
</dbReference>
<dbReference type="SUPFAM" id="SSF54211">
    <property type="entry name" value="Ribosomal protein S5 domain 2-like"/>
    <property type="match status" value="1"/>
</dbReference>
<keyword evidence="8 10" id="KW-0414">Isoprene biosynthesis</keyword>
<evidence type="ECO:0000259" key="11">
    <source>
        <dbReference type="Pfam" id="PF00288"/>
    </source>
</evidence>
<feature type="binding site" evidence="10">
    <location>
        <begin position="91"/>
        <end position="101"/>
    </location>
    <ligand>
        <name>ATP</name>
        <dbReference type="ChEBI" id="CHEBI:30616"/>
    </ligand>
</feature>
<name>A0A9Q2P635_9RHOB</name>
<feature type="active site" evidence="10">
    <location>
        <position position="11"/>
    </location>
</feature>
<dbReference type="NCBIfam" id="NF011202">
    <property type="entry name" value="PRK14608.1"/>
    <property type="match status" value="1"/>
</dbReference>
<comment type="similarity">
    <text evidence="1 10">Belongs to the GHMP kinase family. IspE subfamily.</text>
</comment>
<evidence type="ECO:0000313" key="14">
    <source>
        <dbReference type="EMBL" id="MBM2418537.1"/>
    </source>
</evidence>
<keyword evidence="7 10" id="KW-0067">ATP-binding</keyword>
<dbReference type="EMBL" id="JAFBXE010000011">
    <property type="protein sequence ID" value="MBM2413903.1"/>
    <property type="molecule type" value="Genomic_DNA"/>
</dbReference>
<dbReference type="Gene3D" id="3.30.230.10">
    <property type="match status" value="1"/>
</dbReference>
<organism evidence="13 15">
    <name type="scientific">Marivita cryptomonadis</name>
    <dbReference type="NCBI Taxonomy" id="505252"/>
    <lineage>
        <taxon>Bacteria</taxon>
        <taxon>Pseudomonadati</taxon>
        <taxon>Pseudomonadota</taxon>
        <taxon>Alphaproteobacteria</taxon>
        <taxon>Rhodobacterales</taxon>
        <taxon>Roseobacteraceae</taxon>
        <taxon>Marivita</taxon>
    </lineage>
</organism>
<dbReference type="GO" id="GO:0050515">
    <property type="term" value="F:4-(cytidine 5'-diphospho)-2-C-methyl-D-erythritol kinase activity"/>
    <property type="evidence" value="ECO:0007669"/>
    <property type="project" value="UniProtKB-UniRule"/>
</dbReference>
<evidence type="ECO:0000313" key="16">
    <source>
        <dbReference type="Proteomes" id="UP000809440"/>
    </source>
</evidence>
<comment type="catalytic activity">
    <reaction evidence="10">
        <text>4-CDP-2-C-methyl-D-erythritol + ATP = 4-CDP-2-C-methyl-D-erythritol 2-phosphate + ADP + H(+)</text>
        <dbReference type="Rhea" id="RHEA:18437"/>
        <dbReference type="ChEBI" id="CHEBI:15378"/>
        <dbReference type="ChEBI" id="CHEBI:30616"/>
        <dbReference type="ChEBI" id="CHEBI:57823"/>
        <dbReference type="ChEBI" id="CHEBI:57919"/>
        <dbReference type="ChEBI" id="CHEBI:456216"/>
        <dbReference type="EC" id="2.7.1.148"/>
    </reaction>
</comment>
<comment type="function">
    <text evidence="10">Catalyzes the phosphorylation of the position 2 hydroxy group of 4-diphosphocytidyl-2C-methyl-D-erythritol.</text>
</comment>
<dbReference type="Gene3D" id="3.30.70.890">
    <property type="entry name" value="GHMP kinase, C-terminal domain"/>
    <property type="match status" value="1"/>
</dbReference>
<evidence type="ECO:0000256" key="5">
    <source>
        <dbReference type="ARBA" id="ARBA00022741"/>
    </source>
</evidence>
<dbReference type="EMBL" id="JAFBXF010000011">
    <property type="protein sequence ID" value="MBM2418537.1"/>
    <property type="molecule type" value="Genomic_DNA"/>
</dbReference>
<evidence type="ECO:0000259" key="12">
    <source>
        <dbReference type="Pfam" id="PF08544"/>
    </source>
</evidence>
<evidence type="ECO:0000256" key="7">
    <source>
        <dbReference type="ARBA" id="ARBA00022840"/>
    </source>
</evidence>
<comment type="pathway">
    <text evidence="10">Isoprenoid biosynthesis; isopentenyl diphosphate biosynthesis via DXP pathway; isopentenyl diphosphate from 1-deoxy-D-xylulose 5-phosphate: step 3/6.</text>
</comment>
<feature type="active site" evidence="10">
    <location>
        <position position="142"/>
    </location>
</feature>
<reference evidence="13 16" key="1">
    <citation type="submission" date="2021-01" db="EMBL/GenBank/DDBJ databases">
        <title>Diatom-associated Roseobacters Show Island Model of Population Structure.</title>
        <authorList>
            <person name="Qu L."/>
            <person name="Feng X."/>
            <person name="Chen Y."/>
            <person name="Li L."/>
            <person name="Wang X."/>
            <person name="Hu Z."/>
            <person name="Wang H."/>
            <person name="Luo H."/>
        </authorList>
    </citation>
    <scope>NUCLEOTIDE SEQUENCE</scope>
    <source>
        <strain evidence="14 16">CC28-63</strain>
        <strain evidence="13">CC28-69</strain>
    </source>
</reference>
<evidence type="ECO:0000256" key="10">
    <source>
        <dbReference type="HAMAP-Rule" id="MF_00061"/>
    </source>
</evidence>
<sequence length="300" mass="31197">MTTVNVFAPAKINLTLHVTGQRDDGYHLLDSLVTFASVGDRLELKSGNALSLTVEGPEAAGVPADMANLALQAAALVQKDGAALRLEKFLPPASGIGGGSADAAAAWRGMVWLDEAQMDALASAPEETAKQHREALSSLGADVPMCLACKPMRARGIGDQLDVVPLPTLYAVLVNPRLPVSTPSVFKALVSKTNPPMPDEIPAFADAAALIDWLRGMRNDLEPPAVAVQPAIADVLGVLAAQDGCGLARMSGSGATCFGLFETEAEAKDAAGVLYHAHPDWWVVGCVLGDQFNAALPKVS</sequence>
<protein>
    <recommendedName>
        <fullName evidence="3 10">4-diphosphocytidyl-2-C-methyl-D-erythritol kinase</fullName>
        <shortName evidence="10">CMK</shortName>
        <ecNumber evidence="2 10">2.7.1.148</ecNumber>
    </recommendedName>
    <alternativeName>
        <fullName evidence="9 10">4-(cytidine-5'-diphospho)-2-C-methyl-D-erythritol kinase</fullName>
    </alternativeName>
</protein>
<evidence type="ECO:0000256" key="1">
    <source>
        <dbReference type="ARBA" id="ARBA00009684"/>
    </source>
</evidence>
<dbReference type="GeneID" id="62641597"/>
<dbReference type="InterPro" id="IPR020568">
    <property type="entry name" value="Ribosomal_Su5_D2-typ_SF"/>
</dbReference>
<dbReference type="Pfam" id="PF08544">
    <property type="entry name" value="GHMP_kinases_C"/>
    <property type="match status" value="1"/>
</dbReference>
<accession>A0A9Q2P635</accession>
<dbReference type="RefSeq" id="WP_085630364.1">
    <property type="nucleotide sequence ID" value="NZ_JAFBWU010000011.1"/>
</dbReference>
<dbReference type="GO" id="GO:0019288">
    <property type="term" value="P:isopentenyl diphosphate biosynthetic process, methylerythritol 4-phosphate pathway"/>
    <property type="evidence" value="ECO:0007669"/>
    <property type="project" value="UniProtKB-UniRule"/>
</dbReference>
<dbReference type="PANTHER" id="PTHR43527:SF2">
    <property type="entry name" value="4-DIPHOSPHOCYTIDYL-2-C-METHYL-D-ERYTHRITOL KINASE, CHLOROPLASTIC"/>
    <property type="match status" value="1"/>
</dbReference>
<keyword evidence="5 10" id="KW-0547">Nucleotide-binding</keyword>
<keyword evidence="16" id="KW-1185">Reference proteome</keyword>
<evidence type="ECO:0000256" key="4">
    <source>
        <dbReference type="ARBA" id="ARBA00022679"/>
    </source>
</evidence>
<dbReference type="OrthoDB" id="9809438at2"/>
<evidence type="ECO:0000256" key="8">
    <source>
        <dbReference type="ARBA" id="ARBA00023229"/>
    </source>
</evidence>